<gene>
    <name evidence="1" type="ORF">MKQ68_25000</name>
</gene>
<reference evidence="1" key="1">
    <citation type="submission" date="2022-10" db="EMBL/GenBank/DDBJ databases">
        <title>Chitinophaga sp. nov., isolated from soil.</title>
        <authorList>
            <person name="Jeon C.O."/>
        </authorList>
    </citation>
    <scope>NUCLEOTIDE SEQUENCE</scope>
    <source>
        <strain evidence="1">R8</strain>
    </source>
</reference>
<evidence type="ECO:0008006" key="3">
    <source>
        <dbReference type="Google" id="ProtNLM"/>
    </source>
</evidence>
<dbReference type="InterPro" id="IPR016181">
    <property type="entry name" value="Acyl_CoA_acyltransferase"/>
</dbReference>
<keyword evidence="2" id="KW-1185">Reference proteome</keyword>
<dbReference type="RefSeq" id="WP_264281442.1">
    <property type="nucleotide sequence ID" value="NZ_CP107006.1"/>
</dbReference>
<dbReference type="SUPFAM" id="SSF55729">
    <property type="entry name" value="Acyl-CoA N-acyltransferases (Nat)"/>
    <property type="match status" value="1"/>
</dbReference>
<sequence>MSITIKVRAFIAPEDPEACMRFYEGHSKLLEIHFGIAKITSGNVDWLQHRNTIVVIVEDETGEKTYGGARVQLADGVIPLPIETAIGKYDPKIYTDVRKGSAEICGMWNSKEVAGMGIGSLILSRVCVALMTQLPVDRVHVLCAPITTRMARRVGAVIDTSLGNEGTFYYPKDDFIATAMVINDLHVLQTADESEKTLIRELRRQPNQTRTETGPKGIFEVAYQLEVDYTPEDETAVDVQNEVIEKKDS</sequence>
<organism evidence="1 2">
    <name type="scientific">Chitinophaga horti</name>
    <dbReference type="NCBI Taxonomy" id="2920382"/>
    <lineage>
        <taxon>Bacteria</taxon>
        <taxon>Pseudomonadati</taxon>
        <taxon>Bacteroidota</taxon>
        <taxon>Chitinophagia</taxon>
        <taxon>Chitinophagales</taxon>
        <taxon>Chitinophagaceae</taxon>
        <taxon>Chitinophaga</taxon>
    </lineage>
</organism>
<accession>A0ABY6J134</accession>
<evidence type="ECO:0000313" key="1">
    <source>
        <dbReference type="EMBL" id="UYQ93345.1"/>
    </source>
</evidence>
<name>A0ABY6J134_9BACT</name>
<dbReference type="EMBL" id="CP107006">
    <property type="protein sequence ID" value="UYQ93345.1"/>
    <property type="molecule type" value="Genomic_DNA"/>
</dbReference>
<proteinExistence type="predicted"/>
<evidence type="ECO:0000313" key="2">
    <source>
        <dbReference type="Proteomes" id="UP001162741"/>
    </source>
</evidence>
<protein>
    <recommendedName>
        <fullName evidence="3">N-acetyltransferase domain-containing protein</fullName>
    </recommendedName>
</protein>
<dbReference type="Proteomes" id="UP001162741">
    <property type="component" value="Chromosome"/>
</dbReference>